<evidence type="ECO:0000313" key="14">
    <source>
        <dbReference type="Proteomes" id="UP000242877"/>
    </source>
</evidence>
<protein>
    <recommendedName>
        <fullName evidence="3">Probable lysosomal cobalamin transporter</fullName>
    </recommendedName>
</protein>
<dbReference type="GO" id="GO:0072665">
    <property type="term" value="P:protein localization to vacuole"/>
    <property type="evidence" value="ECO:0007669"/>
    <property type="project" value="TreeGrafter"/>
</dbReference>
<dbReference type="InterPro" id="IPR050854">
    <property type="entry name" value="LMBD1_LysCbl_Transport"/>
</dbReference>
<name>A0A167ZVV4_9EURO</name>
<accession>A0A167ZVV4</accession>
<dbReference type="PANTHER" id="PTHR16130">
    <property type="entry name" value="LYSOSOMAL COBALAMIN TRANSPORTER-RELATED"/>
    <property type="match status" value="1"/>
</dbReference>
<evidence type="ECO:0000256" key="1">
    <source>
        <dbReference type="ARBA" id="ARBA00004155"/>
    </source>
</evidence>
<dbReference type="GO" id="GO:0005774">
    <property type="term" value="C:vacuolar membrane"/>
    <property type="evidence" value="ECO:0007669"/>
    <property type="project" value="TreeGrafter"/>
</dbReference>
<dbReference type="Proteomes" id="UP000242877">
    <property type="component" value="Unassembled WGS sequence"/>
</dbReference>
<dbReference type="OrthoDB" id="73273at2759"/>
<dbReference type="InterPro" id="IPR006876">
    <property type="entry name" value="LMBR1-like_membr_prot"/>
</dbReference>
<evidence type="ECO:0000256" key="12">
    <source>
        <dbReference type="SAM" id="Phobius"/>
    </source>
</evidence>
<keyword evidence="6 12" id="KW-0812">Transmembrane</keyword>
<feature type="transmembrane region" description="Helical" evidence="12">
    <location>
        <begin position="141"/>
        <end position="163"/>
    </location>
</feature>
<keyword evidence="7 12" id="KW-1133">Transmembrane helix</keyword>
<feature type="transmembrane region" description="Helical" evidence="12">
    <location>
        <begin position="41"/>
        <end position="59"/>
    </location>
</feature>
<comment type="function">
    <text evidence="11">Probable lysosomal cobalamin transporter. Required to export cobalamin from lysosomes allowing its conversion to cofactors.</text>
</comment>
<evidence type="ECO:0000256" key="10">
    <source>
        <dbReference type="ARBA" id="ARBA00023285"/>
    </source>
</evidence>
<evidence type="ECO:0000256" key="2">
    <source>
        <dbReference type="ARBA" id="ARBA00009901"/>
    </source>
</evidence>
<keyword evidence="5" id="KW-0846">Cobalamin</keyword>
<feature type="transmembrane region" description="Helical" evidence="12">
    <location>
        <begin position="313"/>
        <end position="334"/>
    </location>
</feature>
<evidence type="ECO:0000313" key="13">
    <source>
        <dbReference type="EMBL" id="KZZ93159.1"/>
    </source>
</evidence>
<keyword evidence="4" id="KW-0813">Transport</keyword>
<feature type="transmembrane region" description="Helical" evidence="12">
    <location>
        <begin position="191"/>
        <end position="210"/>
    </location>
</feature>
<evidence type="ECO:0000256" key="11">
    <source>
        <dbReference type="ARBA" id="ARBA00025515"/>
    </source>
</evidence>
<feature type="transmembrane region" description="Helical" evidence="12">
    <location>
        <begin position="505"/>
        <end position="534"/>
    </location>
</feature>
<keyword evidence="14" id="KW-1185">Reference proteome</keyword>
<comment type="subcellular location">
    <subcellularLocation>
        <location evidence="1">Lysosome membrane</location>
        <topology evidence="1">Multi-pass membrane protein</topology>
    </subcellularLocation>
</comment>
<dbReference type="EMBL" id="AZGZ01000009">
    <property type="protein sequence ID" value="KZZ93159.1"/>
    <property type="molecule type" value="Genomic_DNA"/>
</dbReference>
<dbReference type="AlphaFoldDB" id="A0A167ZVV4"/>
<evidence type="ECO:0000256" key="7">
    <source>
        <dbReference type="ARBA" id="ARBA00022989"/>
    </source>
</evidence>
<dbReference type="PANTHER" id="PTHR16130:SF2">
    <property type="entry name" value="LYSOSOMAL COBALAMIN TRANSPORT ESCORT PROTEIN LMBD1"/>
    <property type="match status" value="1"/>
</dbReference>
<comment type="caution">
    <text evidence="13">The sequence shown here is derived from an EMBL/GenBank/DDBJ whole genome shotgun (WGS) entry which is preliminary data.</text>
</comment>
<feature type="transmembrane region" description="Helical" evidence="12">
    <location>
        <begin position="418"/>
        <end position="441"/>
    </location>
</feature>
<dbReference type="GO" id="GO:0031419">
    <property type="term" value="F:cobalamin binding"/>
    <property type="evidence" value="ECO:0007669"/>
    <property type="project" value="UniProtKB-KW"/>
</dbReference>
<keyword evidence="8 12" id="KW-0472">Membrane</keyword>
<evidence type="ECO:0000256" key="6">
    <source>
        <dbReference type="ARBA" id="ARBA00022692"/>
    </source>
</evidence>
<keyword evidence="9" id="KW-0458">Lysosome</keyword>
<dbReference type="Pfam" id="PF04791">
    <property type="entry name" value="LMBR1"/>
    <property type="match status" value="1"/>
</dbReference>
<organism evidence="13 14">
    <name type="scientific">Ascosphaera apis ARSEF 7405</name>
    <dbReference type="NCBI Taxonomy" id="392613"/>
    <lineage>
        <taxon>Eukaryota</taxon>
        <taxon>Fungi</taxon>
        <taxon>Dikarya</taxon>
        <taxon>Ascomycota</taxon>
        <taxon>Pezizomycotina</taxon>
        <taxon>Eurotiomycetes</taxon>
        <taxon>Eurotiomycetidae</taxon>
        <taxon>Onygenales</taxon>
        <taxon>Ascosphaeraceae</taxon>
        <taxon>Ascosphaera</taxon>
    </lineage>
</organism>
<comment type="similarity">
    <text evidence="2">Belongs to the LIMR family. LMBRD1 subfamily.</text>
</comment>
<evidence type="ECO:0000256" key="5">
    <source>
        <dbReference type="ARBA" id="ARBA00022628"/>
    </source>
</evidence>
<keyword evidence="10" id="KW-0170">Cobalt</keyword>
<feature type="transmembrane region" description="Helical" evidence="12">
    <location>
        <begin position="6"/>
        <end position="29"/>
    </location>
</feature>
<evidence type="ECO:0000256" key="4">
    <source>
        <dbReference type="ARBA" id="ARBA00022448"/>
    </source>
</evidence>
<gene>
    <name evidence="13" type="ORF">AAP_02625</name>
</gene>
<sequence length="589" mass="64679">MANLLIAGIWAAYGVVVACLISISVGLIYYYQSRRESSPPVVYVCITSLLALLATVLLLPTDVALVSTTATRVSLHNGVLTPHYGELDDAISSLKIVYRTLYSINAVLCFFVIPMAYFWYEEYDEIATEDGTQTHLRRLWTAFKGTLTVIALVLVIILAAAALEVAAVEHKSLPGLGVFWKLLTEHHCERFVLFVLGFLTTCGTLAYVVYTSTGIALVPISLLKAALSSSVPAVAEASATSLEYNNQRQHHLRQKCRGNLRALSSRDRGELEALTRQEKVLRRRLRLMEAERLHEQSLPMLARMRLSMLLEPLNGILGLLLLGISFLIFLSVFFSSIDKVKNALCGTKCFSSIQVNMVNPLNFILTKSAKIFPLDLVLFTLLTVFLLGSSFCGIAMIGLRLFWVKIFAFRRGRTCPQALLLITLLLAFIGLALNYALPVIIAPQYATFGSQRYCDHSSSASGRLSDCANGLESFVKLCFEHDTKPLGKGVCTPSVSSSLLADVSAMFPVFGILNTSAQVAFLVAYIIGFVIIAIKTPEDGLTQIDEDAEEAEEEHLLSHDGRAVSRTWNDLVSRSTSIHGATSYGSIRT</sequence>
<evidence type="ECO:0000256" key="8">
    <source>
        <dbReference type="ARBA" id="ARBA00023136"/>
    </source>
</evidence>
<feature type="transmembrane region" description="Helical" evidence="12">
    <location>
        <begin position="376"/>
        <end position="397"/>
    </location>
</feature>
<reference evidence="13 14" key="1">
    <citation type="journal article" date="2016" name="Genome Biol. Evol.">
        <title>Divergent and convergent evolution of fungal pathogenicity.</title>
        <authorList>
            <person name="Shang Y."/>
            <person name="Xiao G."/>
            <person name="Zheng P."/>
            <person name="Cen K."/>
            <person name="Zhan S."/>
            <person name="Wang C."/>
        </authorList>
    </citation>
    <scope>NUCLEOTIDE SEQUENCE [LARGE SCALE GENOMIC DNA]</scope>
    <source>
        <strain evidence="13 14">ARSEF 7405</strain>
    </source>
</reference>
<evidence type="ECO:0000256" key="3">
    <source>
        <dbReference type="ARBA" id="ARBA00017088"/>
    </source>
</evidence>
<proteinExistence type="inferred from homology"/>
<evidence type="ECO:0000256" key="9">
    <source>
        <dbReference type="ARBA" id="ARBA00023228"/>
    </source>
</evidence>
<dbReference type="VEuPathDB" id="FungiDB:AAP_02625"/>
<feature type="transmembrane region" description="Helical" evidence="12">
    <location>
        <begin position="101"/>
        <end position="120"/>
    </location>
</feature>